<evidence type="ECO:0000256" key="1">
    <source>
        <dbReference type="ARBA" id="ARBA00023125"/>
    </source>
</evidence>
<dbReference type="GO" id="GO:0003677">
    <property type="term" value="F:DNA binding"/>
    <property type="evidence" value="ECO:0007669"/>
    <property type="project" value="UniProtKB-KW"/>
</dbReference>
<sequence>MDSDTKDRLTRADWLAHGLRTLARHGANALKVGDLAAGLDVSRGSFYWHFKDATDFRTQLLQLWKERVTEQVFRDIDAAIVGPARLTHLMKLAFNEDRSLDRAIRELAATDPAAAAMVASVDARRVEYLSKLMIEAGVESRHARPRAEFLYWAYIGQSAVMNPALNAVTESDIDDLSALFTRAGS</sequence>
<dbReference type="Proteomes" id="UP000248134">
    <property type="component" value="Unassembled WGS sequence"/>
</dbReference>
<dbReference type="EMBL" id="QKQS01000023">
    <property type="protein sequence ID" value="PZA11436.1"/>
    <property type="molecule type" value="Genomic_DNA"/>
</dbReference>
<reference evidence="3 4" key="1">
    <citation type="submission" date="2018-06" db="EMBL/GenBank/DDBJ databases">
        <title>Draft Whole-Genome Sequence of the purple photosynthetic bacterium Rhodospeudomonas palustris XCP.</title>
        <authorList>
            <person name="Rayyan A."/>
            <person name="Meyer T.E."/>
            <person name="Kyndt J.A."/>
        </authorList>
    </citation>
    <scope>NUCLEOTIDE SEQUENCE [LARGE SCALE GENOMIC DNA]</scope>
    <source>
        <strain evidence="3 4">XCP</strain>
    </source>
</reference>
<evidence type="ECO:0000259" key="2">
    <source>
        <dbReference type="Pfam" id="PF00440"/>
    </source>
</evidence>
<dbReference type="SUPFAM" id="SSF46689">
    <property type="entry name" value="Homeodomain-like"/>
    <property type="match status" value="1"/>
</dbReference>
<evidence type="ECO:0000313" key="4">
    <source>
        <dbReference type="Proteomes" id="UP000248134"/>
    </source>
</evidence>
<dbReference type="InterPro" id="IPR001647">
    <property type="entry name" value="HTH_TetR"/>
</dbReference>
<dbReference type="OrthoDB" id="3218408at2"/>
<keyword evidence="1" id="KW-0238">DNA-binding</keyword>
<feature type="domain" description="HTH tetR-type" evidence="2">
    <location>
        <begin position="17"/>
        <end position="52"/>
    </location>
</feature>
<dbReference type="InterPro" id="IPR009057">
    <property type="entry name" value="Homeodomain-like_sf"/>
</dbReference>
<dbReference type="RefSeq" id="WP_110787519.1">
    <property type="nucleotide sequence ID" value="NZ_QKQS01000023.1"/>
</dbReference>
<dbReference type="AlphaFoldDB" id="A0A323UKF4"/>
<protein>
    <submittedName>
        <fullName evidence="3">TetR/AcrR family transcriptional regulator</fullName>
    </submittedName>
</protein>
<organism evidence="3 4">
    <name type="scientific">Rhodopseudomonas palustris</name>
    <dbReference type="NCBI Taxonomy" id="1076"/>
    <lineage>
        <taxon>Bacteria</taxon>
        <taxon>Pseudomonadati</taxon>
        <taxon>Pseudomonadota</taxon>
        <taxon>Alphaproteobacteria</taxon>
        <taxon>Hyphomicrobiales</taxon>
        <taxon>Nitrobacteraceae</taxon>
        <taxon>Rhodopseudomonas</taxon>
    </lineage>
</organism>
<dbReference type="Pfam" id="PF00440">
    <property type="entry name" value="TetR_N"/>
    <property type="match status" value="1"/>
</dbReference>
<dbReference type="Gene3D" id="1.10.357.10">
    <property type="entry name" value="Tetracycline Repressor, domain 2"/>
    <property type="match status" value="1"/>
</dbReference>
<accession>A0A323UKF4</accession>
<proteinExistence type="predicted"/>
<comment type="caution">
    <text evidence="3">The sequence shown here is derived from an EMBL/GenBank/DDBJ whole genome shotgun (WGS) entry which is preliminary data.</text>
</comment>
<evidence type="ECO:0000313" key="3">
    <source>
        <dbReference type="EMBL" id="PZA11436.1"/>
    </source>
</evidence>
<name>A0A323UKF4_RHOPL</name>
<gene>
    <name evidence="3" type="ORF">DNX69_19380</name>
</gene>